<dbReference type="STRING" id="1314781.A0A165JGF9"/>
<dbReference type="SUPFAM" id="SSF49879">
    <property type="entry name" value="SMAD/FHA domain"/>
    <property type="match status" value="1"/>
</dbReference>
<protein>
    <submittedName>
        <fullName evidence="3">SMAD/FHA domain-containing protein</fullName>
    </submittedName>
</protein>
<dbReference type="Proteomes" id="UP000077266">
    <property type="component" value="Unassembled WGS sequence"/>
</dbReference>
<feature type="domain" description="FHA" evidence="2">
    <location>
        <begin position="33"/>
        <end position="89"/>
    </location>
</feature>
<accession>A0A165JGF9</accession>
<gene>
    <name evidence="3" type="ORF">EXIGLDRAFT_611335</name>
</gene>
<keyword evidence="4" id="KW-1185">Reference proteome</keyword>
<dbReference type="PANTHER" id="PTHR15715">
    <property type="entry name" value="CENTROSOMAL PROTEIN OF 170 KDA"/>
    <property type="match status" value="1"/>
</dbReference>
<sequence>MPGPSQPIPAPALALFPLNETFTPKVIALVGRVKIGRQTSAKTMPNERNGYFDTKVLSRQHAEVWEEDGKIWIKDVKSSNGTFVNQIRLSQEGVESEPFELHTDDIVEFGIDIVGEDNKTIIHHKVASRCTCILSHDDAQSFAAHHPNANFSAQNQPAPQPPQQVSCSLEAHALLTIAQFNSLGPRRPGPDLSGLGANPRPPTHRSGPSFDHIFARLQNELAKSRETAAELGQVSGAMGEIQDTLGTSLP</sequence>
<dbReference type="Gene3D" id="2.60.200.20">
    <property type="match status" value="1"/>
</dbReference>
<dbReference type="EMBL" id="KV425967">
    <property type="protein sequence ID" value="KZV94810.1"/>
    <property type="molecule type" value="Genomic_DNA"/>
</dbReference>
<evidence type="ECO:0000313" key="3">
    <source>
        <dbReference type="EMBL" id="KZV94810.1"/>
    </source>
</evidence>
<evidence type="ECO:0000256" key="1">
    <source>
        <dbReference type="SAM" id="MobiDB-lite"/>
    </source>
</evidence>
<dbReference type="OrthoDB" id="687730at2759"/>
<organism evidence="3 4">
    <name type="scientific">Exidia glandulosa HHB12029</name>
    <dbReference type="NCBI Taxonomy" id="1314781"/>
    <lineage>
        <taxon>Eukaryota</taxon>
        <taxon>Fungi</taxon>
        <taxon>Dikarya</taxon>
        <taxon>Basidiomycota</taxon>
        <taxon>Agaricomycotina</taxon>
        <taxon>Agaricomycetes</taxon>
        <taxon>Auriculariales</taxon>
        <taxon>Exidiaceae</taxon>
        <taxon>Exidia</taxon>
    </lineage>
</organism>
<feature type="non-terminal residue" evidence="3">
    <location>
        <position position="250"/>
    </location>
</feature>
<feature type="region of interest" description="Disordered" evidence="1">
    <location>
        <begin position="182"/>
        <end position="210"/>
    </location>
</feature>
<evidence type="ECO:0000259" key="2">
    <source>
        <dbReference type="PROSITE" id="PS50006"/>
    </source>
</evidence>
<dbReference type="AlphaFoldDB" id="A0A165JGF9"/>
<proteinExistence type="predicted"/>
<dbReference type="SMART" id="SM00240">
    <property type="entry name" value="FHA"/>
    <property type="match status" value="1"/>
</dbReference>
<dbReference type="InterPro" id="IPR051176">
    <property type="entry name" value="Cent_Immune-Sig_Mod"/>
</dbReference>
<dbReference type="InterPro" id="IPR008984">
    <property type="entry name" value="SMAD_FHA_dom_sf"/>
</dbReference>
<dbReference type="Pfam" id="PF00498">
    <property type="entry name" value="FHA"/>
    <property type="match status" value="1"/>
</dbReference>
<reference evidence="3 4" key="1">
    <citation type="journal article" date="2016" name="Mol. Biol. Evol.">
        <title>Comparative Genomics of Early-Diverging Mushroom-Forming Fungi Provides Insights into the Origins of Lignocellulose Decay Capabilities.</title>
        <authorList>
            <person name="Nagy L.G."/>
            <person name="Riley R."/>
            <person name="Tritt A."/>
            <person name="Adam C."/>
            <person name="Daum C."/>
            <person name="Floudas D."/>
            <person name="Sun H."/>
            <person name="Yadav J.S."/>
            <person name="Pangilinan J."/>
            <person name="Larsson K.H."/>
            <person name="Matsuura K."/>
            <person name="Barry K."/>
            <person name="Labutti K."/>
            <person name="Kuo R."/>
            <person name="Ohm R.A."/>
            <person name="Bhattacharya S.S."/>
            <person name="Shirouzu T."/>
            <person name="Yoshinaga Y."/>
            <person name="Martin F.M."/>
            <person name="Grigoriev I.V."/>
            <person name="Hibbett D.S."/>
        </authorList>
    </citation>
    <scope>NUCLEOTIDE SEQUENCE [LARGE SCALE GENOMIC DNA]</scope>
    <source>
        <strain evidence="3 4">HHB12029</strain>
    </source>
</reference>
<dbReference type="GO" id="GO:0005737">
    <property type="term" value="C:cytoplasm"/>
    <property type="evidence" value="ECO:0007669"/>
    <property type="project" value="TreeGrafter"/>
</dbReference>
<dbReference type="PROSITE" id="PS50006">
    <property type="entry name" value="FHA_DOMAIN"/>
    <property type="match status" value="1"/>
</dbReference>
<name>A0A165JGF9_EXIGL</name>
<evidence type="ECO:0000313" key="4">
    <source>
        <dbReference type="Proteomes" id="UP000077266"/>
    </source>
</evidence>
<dbReference type="InParanoid" id="A0A165JGF9"/>
<dbReference type="PANTHER" id="PTHR15715:SF37">
    <property type="entry name" value="LD47843P"/>
    <property type="match status" value="1"/>
</dbReference>
<dbReference type="InterPro" id="IPR000253">
    <property type="entry name" value="FHA_dom"/>
</dbReference>